<dbReference type="Pfam" id="PF12771">
    <property type="entry name" value="SusD-like_2"/>
    <property type="match status" value="1"/>
</dbReference>
<proteinExistence type="predicted"/>
<evidence type="ECO:0000313" key="1">
    <source>
        <dbReference type="EMBL" id="SUZ83653.1"/>
    </source>
</evidence>
<reference evidence="1" key="1">
    <citation type="submission" date="2018-05" db="EMBL/GenBank/DDBJ databases">
        <authorList>
            <person name="Lanie J.A."/>
            <person name="Ng W.-L."/>
            <person name="Kazmierczak K.M."/>
            <person name="Andrzejewski T.M."/>
            <person name="Davidsen T.M."/>
            <person name="Wayne K.J."/>
            <person name="Tettelin H."/>
            <person name="Glass J.I."/>
            <person name="Rusch D."/>
            <person name="Podicherti R."/>
            <person name="Tsui H.-C.T."/>
            <person name="Winkler M.E."/>
        </authorList>
    </citation>
    <scope>NUCLEOTIDE SEQUENCE</scope>
</reference>
<dbReference type="AlphaFoldDB" id="A0A381R212"/>
<dbReference type="InterPro" id="IPR011990">
    <property type="entry name" value="TPR-like_helical_dom_sf"/>
</dbReference>
<dbReference type="InterPro" id="IPR041662">
    <property type="entry name" value="SusD-like_2"/>
</dbReference>
<dbReference type="EMBL" id="UINC01001560">
    <property type="protein sequence ID" value="SUZ83653.1"/>
    <property type="molecule type" value="Genomic_DNA"/>
</dbReference>
<sequence length="474" mass="50587">MKKLYTKSILALILIFSFSCEDINEDINANPNDILISDVEDKLFLTGSQLANIQLQLGHLNRISGMYSGQLIGFSSLYSNIYGYNLSTVEANGSWNALYVGVLTNMRNLQENSSNSLLVGIAQIIEGHAFGTAASLWGAIPYSEAGNPEIEDPVFDGQVSVYNAAISKLDAGIQTLSAAGSGGLSQDIIYGGDTSKWIAAAYTLKARFNLHKKNYSGAVSAANSGISSASGDMTYNPPGSQSSGDVNLFATILNGSRAGDLGNSSGGSESYLLQLLSNSYSINRNHSKTDETARYGYYKINSSSGSANTGVIAETEPQNMATYFENQLILAEAKGRSGGVASGLPHLNNVRSWLNSGGGLNDNHITDSYNYAAFDAADFNSGGIENTDGIDPKSAFLREVIEERYVSGFGMHMPFNDARRLRASDSAISVPFVLVDGPGAPYPERMPYSYNELNANANAPAEDPGIFTKTQVNQ</sequence>
<name>A0A381R212_9ZZZZ</name>
<dbReference type="SUPFAM" id="SSF48452">
    <property type="entry name" value="TPR-like"/>
    <property type="match status" value="1"/>
</dbReference>
<dbReference type="Gene3D" id="1.25.40.390">
    <property type="match status" value="1"/>
</dbReference>
<evidence type="ECO:0008006" key="2">
    <source>
        <dbReference type="Google" id="ProtNLM"/>
    </source>
</evidence>
<gene>
    <name evidence="1" type="ORF">METZ01_LOCUS36507</name>
</gene>
<organism evidence="1">
    <name type="scientific">marine metagenome</name>
    <dbReference type="NCBI Taxonomy" id="408172"/>
    <lineage>
        <taxon>unclassified sequences</taxon>
        <taxon>metagenomes</taxon>
        <taxon>ecological metagenomes</taxon>
    </lineage>
</organism>
<protein>
    <recommendedName>
        <fullName evidence="2">SusD/RagB family nutrient-binding outer membrane lipoprotein</fullName>
    </recommendedName>
</protein>
<accession>A0A381R212</accession>
<dbReference type="PROSITE" id="PS51257">
    <property type="entry name" value="PROKAR_LIPOPROTEIN"/>
    <property type="match status" value="1"/>
</dbReference>